<dbReference type="SUPFAM" id="SSF49384">
    <property type="entry name" value="Carbohydrate-binding domain"/>
    <property type="match status" value="1"/>
</dbReference>
<organism evidence="4 5">
    <name type="scientific">Asanoa siamensis</name>
    <dbReference type="NCBI Taxonomy" id="926357"/>
    <lineage>
        <taxon>Bacteria</taxon>
        <taxon>Bacillati</taxon>
        <taxon>Actinomycetota</taxon>
        <taxon>Actinomycetes</taxon>
        <taxon>Micromonosporales</taxon>
        <taxon>Micromonosporaceae</taxon>
        <taxon>Asanoa</taxon>
    </lineage>
</organism>
<evidence type="ECO:0000313" key="5">
    <source>
        <dbReference type="Proteomes" id="UP000604117"/>
    </source>
</evidence>
<name>A0ABQ4CQA1_9ACTN</name>
<gene>
    <name evidence="4" type="ORF">Asi02nite_29550</name>
</gene>
<dbReference type="SUPFAM" id="SSF50952">
    <property type="entry name" value="Soluble quinoprotein glucose dehydrogenase"/>
    <property type="match status" value="1"/>
</dbReference>
<dbReference type="RefSeq" id="WP_239126724.1">
    <property type="nucleotide sequence ID" value="NZ_BONE01000021.1"/>
</dbReference>
<evidence type="ECO:0000313" key="4">
    <source>
        <dbReference type="EMBL" id="GIF73437.1"/>
    </source>
</evidence>
<evidence type="ECO:0000256" key="1">
    <source>
        <dbReference type="SAM" id="MobiDB-lite"/>
    </source>
</evidence>
<feature type="region of interest" description="Disordered" evidence="1">
    <location>
        <begin position="333"/>
        <end position="406"/>
    </location>
</feature>
<dbReference type="InterPro" id="IPR012938">
    <property type="entry name" value="Glc/Sorbosone_DH"/>
</dbReference>
<dbReference type="PROSITE" id="PS51173">
    <property type="entry name" value="CBM2"/>
    <property type="match status" value="1"/>
</dbReference>
<dbReference type="InterPro" id="IPR008965">
    <property type="entry name" value="CBM2/CBM3_carb-bd_dom_sf"/>
</dbReference>
<protein>
    <recommendedName>
        <fullName evidence="3">CBM2 domain-containing protein</fullName>
    </recommendedName>
</protein>
<dbReference type="PANTHER" id="PTHR19328">
    <property type="entry name" value="HEDGEHOG-INTERACTING PROTEIN"/>
    <property type="match status" value="1"/>
</dbReference>
<feature type="signal peptide" evidence="2">
    <location>
        <begin position="1"/>
        <end position="25"/>
    </location>
</feature>
<dbReference type="InterPro" id="IPR011042">
    <property type="entry name" value="6-blade_b-propeller_TolB-like"/>
</dbReference>
<keyword evidence="2" id="KW-0732">Signal</keyword>
<reference evidence="4 5" key="1">
    <citation type="submission" date="2021-01" db="EMBL/GenBank/DDBJ databases">
        <title>Whole genome shotgun sequence of Asanoa siamensis NBRC 107932.</title>
        <authorList>
            <person name="Komaki H."/>
            <person name="Tamura T."/>
        </authorList>
    </citation>
    <scope>NUCLEOTIDE SEQUENCE [LARGE SCALE GENOMIC DNA]</scope>
    <source>
        <strain evidence="4 5">NBRC 107932</strain>
    </source>
</reference>
<keyword evidence="5" id="KW-1185">Reference proteome</keyword>
<dbReference type="Gene3D" id="2.60.40.290">
    <property type="match status" value="1"/>
</dbReference>
<dbReference type="PANTHER" id="PTHR19328:SF13">
    <property type="entry name" value="HIPL1 PROTEIN"/>
    <property type="match status" value="1"/>
</dbReference>
<evidence type="ECO:0000259" key="3">
    <source>
        <dbReference type="PROSITE" id="PS51173"/>
    </source>
</evidence>
<dbReference type="SMART" id="SM00637">
    <property type="entry name" value="CBD_II"/>
    <property type="match status" value="1"/>
</dbReference>
<dbReference type="Gene3D" id="2.120.10.30">
    <property type="entry name" value="TolB, C-terminal domain"/>
    <property type="match status" value="1"/>
</dbReference>
<dbReference type="Pfam" id="PF00553">
    <property type="entry name" value="CBM_2"/>
    <property type="match status" value="1"/>
</dbReference>
<proteinExistence type="predicted"/>
<dbReference type="InterPro" id="IPR012291">
    <property type="entry name" value="CBM2_carb-bd_dom_sf"/>
</dbReference>
<feature type="domain" description="CBM2" evidence="3">
    <location>
        <begin position="400"/>
        <end position="505"/>
    </location>
</feature>
<evidence type="ECO:0000256" key="2">
    <source>
        <dbReference type="SAM" id="SignalP"/>
    </source>
</evidence>
<comment type="caution">
    <text evidence="4">The sequence shown here is derived from an EMBL/GenBank/DDBJ whole genome shotgun (WGS) entry which is preliminary data.</text>
</comment>
<feature type="compositionally biased region" description="Low complexity" evidence="1">
    <location>
        <begin position="356"/>
        <end position="392"/>
    </location>
</feature>
<dbReference type="InterPro" id="IPR011041">
    <property type="entry name" value="Quinoprot_gluc/sorb_DH_b-prop"/>
</dbReference>
<feature type="chain" id="PRO_5046652708" description="CBM2 domain-containing protein" evidence="2">
    <location>
        <begin position="26"/>
        <end position="505"/>
    </location>
</feature>
<sequence>MHKPAIAAAAAVVGVAVSVAGIAVAVDRPVTRAAAPTVDFVNPTTAASNLRVPWGLTYLPDGTALVAERDRAQILRVRPGEPTQIVGRVPNVVPAGEGGLLGLAVSPAYATDNLVYAYYTSATDNRIVRFRLADMNDQTTIVTGISKADYHNGGRIAFGPDGMLYAGVGDAGVTSRAQNPASLNGKILRIRPDGGVPGDNPTAGSLVYSLGHRNVQGLAWDSAGRLYATEFGQNSFDEVNRIVAGGNYGWPAVEGNADNPLYRNPIVTWTPAQASPSGATVIDDTLFVAALRGNRLWTVPLDGAGGAGTPVAALNGRFGRLRTVEKAPDGSLWVATSNQDGRGNPAPSDDRVFRFTVTSPSPSPTVDPTATPTTDPTATPTTDPTPTVDPTVSPSPTPSDPEPEAECAVSYGATGLPGLLLGNVRVTNRGPSLSSWTLTWTFGGSQRISSAWGARVSQSGRTVTARNESWNGGLPSGASANFGFLASGSGTGRPSTFRLNGTACD</sequence>
<accession>A0ABQ4CQA1</accession>
<dbReference type="Proteomes" id="UP000604117">
    <property type="component" value="Unassembled WGS sequence"/>
</dbReference>
<dbReference type="InterPro" id="IPR001919">
    <property type="entry name" value="CBD2"/>
</dbReference>
<dbReference type="Pfam" id="PF07995">
    <property type="entry name" value="GSDH"/>
    <property type="match status" value="1"/>
</dbReference>
<dbReference type="EMBL" id="BONE01000021">
    <property type="protein sequence ID" value="GIF73437.1"/>
    <property type="molecule type" value="Genomic_DNA"/>
</dbReference>